<keyword evidence="2" id="KW-1185">Reference proteome</keyword>
<reference evidence="1 2" key="1">
    <citation type="submission" date="2023-08" db="EMBL/GenBank/DDBJ databases">
        <title>A Necator americanus chromosomal reference genome.</title>
        <authorList>
            <person name="Ilik V."/>
            <person name="Petrzelkova K.J."/>
            <person name="Pardy F."/>
            <person name="Fuh T."/>
            <person name="Niatou-Singa F.S."/>
            <person name="Gouil Q."/>
            <person name="Baker L."/>
            <person name="Ritchie M.E."/>
            <person name="Jex A.R."/>
            <person name="Gazzola D."/>
            <person name="Li H."/>
            <person name="Toshio Fujiwara R."/>
            <person name="Zhan B."/>
            <person name="Aroian R.V."/>
            <person name="Pafco B."/>
            <person name="Schwarz E.M."/>
        </authorList>
    </citation>
    <scope>NUCLEOTIDE SEQUENCE [LARGE SCALE GENOMIC DNA]</scope>
    <source>
        <strain evidence="1 2">Aroian</strain>
        <tissue evidence="1">Whole animal</tissue>
    </source>
</reference>
<evidence type="ECO:0000313" key="2">
    <source>
        <dbReference type="Proteomes" id="UP001303046"/>
    </source>
</evidence>
<evidence type="ECO:0000313" key="1">
    <source>
        <dbReference type="EMBL" id="KAK6761110.1"/>
    </source>
</evidence>
<proteinExistence type="predicted"/>
<sequence>MPADTRTYLDEVTLQSFMKTQTTAIDVLSATETQKTAQLQGNMQRVPVTQRGISGHAPSLIALTRHDRDMLEIPPGPSLYAP</sequence>
<protein>
    <recommendedName>
        <fullName evidence="3">Jun-like transcription factor domain-containing protein</fullName>
    </recommendedName>
</protein>
<gene>
    <name evidence="1" type="primary">Necator_chrX.g22413</name>
    <name evidence="1" type="ORF">RB195_022251</name>
</gene>
<organism evidence="1 2">
    <name type="scientific">Necator americanus</name>
    <name type="common">Human hookworm</name>
    <dbReference type="NCBI Taxonomy" id="51031"/>
    <lineage>
        <taxon>Eukaryota</taxon>
        <taxon>Metazoa</taxon>
        <taxon>Ecdysozoa</taxon>
        <taxon>Nematoda</taxon>
        <taxon>Chromadorea</taxon>
        <taxon>Rhabditida</taxon>
        <taxon>Rhabditina</taxon>
        <taxon>Rhabditomorpha</taxon>
        <taxon>Strongyloidea</taxon>
        <taxon>Ancylostomatidae</taxon>
        <taxon>Bunostominae</taxon>
        <taxon>Necator</taxon>
    </lineage>
</organism>
<accession>A0ABR1EET4</accession>
<dbReference type="Proteomes" id="UP001303046">
    <property type="component" value="Unassembled WGS sequence"/>
</dbReference>
<dbReference type="EMBL" id="JAVFWL010000006">
    <property type="protein sequence ID" value="KAK6761110.1"/>
    <property type="molecule type" value="Genomic_DNA"/>
</dbReference>
<evidence type="ECO:0008006" key="3">
    <source>
        <dbReference type="Google" id="ProtNLM"/>
    </source>
</evidence>
<comment type="caution">
    <text evidence="1">The sequence shown here is derived from an EMBL/GenBank/DDBJ whole genome shotgun (WGS) entry which is preliminary data.</text>
</comment>
<name>A0ABR1EET4_NECAM</name>